<dbReference type="Proteomes" id="UP001374584">
    <property type="component" value="Unassembled WGS sequence"/>
</dbReference>
<dbReference type="InterPro" id="IPR000209">
    <property type="entry name" value="Peptidase_S8/S53_dom"/>
</dbReference>
<comment type="subcellular location">
    <subcellularLocation>
        <location evidence="1">Secreted</location>
    </subcellularLocation>
</comment>
<comment type="caution">
    <text evidence="4">Lacks conserved residue(s) required for the propagation of feature annotation.</text>
</comment>
<dbReference type="GO" id="GO:0006508">
    <property type="term" value="P:proteolysis"/>
    <property type="evidence" value="ECO:0007669"/>
    <property type="project" value="InterPro"/>
</dbReference>
<evidence type="ECO:0000313" key="8">
    <source>
        <dbReference type="Proteomes" id="UP001374584"/>
    </source>
</evidence>
<keyword evidence="3 5" id="KW-0732">Signal</keyword>
<evidence type="ECO:0000256" key="4">
    <source>
        <dbReference type="PROSITE-ProRule" id="PRU01240"/>
    </source>
</evidence>
<reference evidence="7 8" key="1">
    <citation type="submission" date="2024-01" db="EMBL/GenBank/DDBJ databases">
        <title>The genomes of 5 underutilized Papilionoideae crops provide insights into root nodulation and disease resistanc.</title>
        <authorList>
            <person name="Jiang F."/>
        </authorList>
    </citation>
    <scope>NUCLEOTIDE SEQUENCE [LARGE SCALE GENOMIC DNA]</scope>
    <source>
        <strain evidence="7">JINMINGXINNONG_FW02</strain>
        <tissue evidence="7">Leaves</tissue>
    </source>
</reference>
<feature type="chain" id="PRO_5042907946" description="Peptidase S8/S53 domain-containing protein" evidence="5">
    <location>
        <begin position="31"/>
        <end position="248"/>
    </location>
</feature>
<evidence type="ECO:0000313" key="7">
    <source>
        <dbReference type="EMBL" id="KAK7372424.1"/>
    </source>
</evidence>
<evidence type="ECO:0000256" key="2">
    <source>
        <dbReference type="ARBA" id="ARBA00011073"/>
    </source>
</evidence>
<evidence type="ECO:0000256" key="5">
    <source>
        <dbReference type="SAM" id="SignalP"/>
    </source>
</evidence>
<comment type="caution">
    <text evidence="7">The sequence shown here is derived from an EMBL/GenBank/DDBJ whole genome shotgun (WGS) entry which is preliminary data.</text>
</comment>
<proteinExistence type="inferred from homology"/>
<dbReference type="InterPro" id="IPR045051">
    <property type="entry name" value="SBT"/>
</dbReference>
<evidence type="ECO:0000259" key="6">
    <source>
        <dbReference type="Pfam" id="PF00082"/>
    </source>
</evidence>
<protein>
    <recommendedName>
        <fullName evidence="6">Peptidase S8/S53 domain-containing protein</fullName>
    </recommendedName>
</protein>
<dbReference type="PROSITE" id="PS51892">
    <property type="entry name" value="SUBTILASE"/>
    <property type="match status" value="1"/>
</dbReference>
<dbReference type="GO" id="GO:0004252">
    <property type="term" value="F:serine-type endopeptidase activity"/>
    <property type="evidence" value="ECO:0007669"/>
    <property type="project" value="InterPro"/>
</dbReference>
<dbReference type="Pfam" id="PF00082">
    <property type="entry name" value="Peptidase_S8"/>
    <property type="match status" value="1"/>
</dbReference>
<dbReference type="EMBL" id="JAYMYR010000003">
    <property type="protein sequence ID" value="KAK7372424.1"/>
    <property type="molecule type" value="Genomic_DNA"/>
</dbReference>
<sequence length="248" mass="26680">MKPSNLVAIKGLSHLLQLLTCILLLTPSFSKGDRKIYIVYMGKYPKDMEITDSFHTSMVQSVLPRKNGVVSVIPNRIYNVETSRSWDFLNFPENVPRTNLESDIIVGVLDTGIWTNSSSFSDEGFGPPPQKWKGTCNNFTCNNKVIGAKYFCIGGNFEPEDIISPTDTTGHGSHYTSIAAGNPVPNANLFGLGLGTARGGVPSACIAVYKVCWTSGCRTADILAAFDAAIADGVDIISISVGSAGHRK</sequence>
<accession>A0AAN9RI73</accession>
<evidence type="ECO:0000256" key="1">
    <source>
        <dbReference type="ARBA" id="ARBA00004613"/>
    </source>
</evidence>
<dbReference type="SUPFAM" id="SSF52743">
    <property type="entry name" value="Subtilisin-like"/>
    <property type="match status" value="1"/>
</dbReference>
<comment type="similarity">
    <text evidence="2 4">Belongs to the peptidase S8 family.</text>
</comment>
<dbReference type="GO" id="GO:0005576">
    <property type="term" value="C:extracellular region"/>
    <property type="evidence" value="ECO:0007669"/>
    <property type="project" value="UniProtKB-SubCell"/>
</dbReference>
<dbReference type="InterPro" id="IPR036852">
    <property type="entry name" value="Peptidase_S8/S53_dom_sf"/>
</dbReference>
<gene>
    <name evidence="7" type="ORF">VNO80_05802</name>
</gene>
<dbReference type="AlphaFoldDB" id="A0AAN9RI73"/>
<feature type="domain" description="Peptidase S8/S53" evidence="6">
    <location>
        <begin position="102"/>
        <end position="243"/>
    </location>
</feature>
<dbReference type="PANTHER" id="PTHR10795">
    <property type="entry name" value="PROPROTEIN CONVERTASE SUBTILISIN/KEXIN"/>
    <property type="match status" value="1"/>
</dbReference>
<feature type="signal peptide" evidence="5">
    <location>
        <begin position="1"/>
        <end position="30"/>
    </location>
</feature>
<keyword evidence="8" id="KW-1185">Reference proteome</keyword>
<organism evidence="7 8">
    <name type="scientific">Phaseolus coccineus</name>
    <name type="common">Scarlet runner bean</name>
    <name type="synonym">Phaseolus multiflorus</name>
    <dbReference type="NCBI Taxonomy" id="3886"/>
    <lineage>
        <taxon>Eukaryota</taxon>
        <taxon>Viridiplantae</taxon>
        <taxon>Streptophyta</taxon>
        <taxon>Embryophyta</taxon>
        <taxon>Tracheophyta</taxon>
        <taxon>Spermatophyta</taxon>
        <taxon>Magnoliopsida</taxon>
        <taxon>eudicotyledons</taxon>
        <taxon>Gunneridae</taxon>
        <taxon>Pentapetalae</taxon>
        <taxon>rosids</taxon>
        <taxon>fabids</taxon>
        <taxon>Fabales</taxon>
        <taxon>Fabaceae</taxon>
        <taxon>Papilionoideae</taxon>
        <taxon>50 kb inversion clade</taxon>
        <taxon>NPAAA clade</taxon>
        <taxon>indigoferoid/millettioid clade</taxon>
        <taxon>Phaseoleae</taxon>
        <taxon>Phaseolus</taxon>
    </lineage>
</organism>
<name>A0AAN9RI73_PHACN</name>
<dbReference type="Gene3D" id="3.40.50.200">
    <property type="entry name" value="Peptidase S8/S53 domain"/>
    <property type="match status" value="1"/>
</dbReference>
<evidence type="ECO:0000256" key="3">
    <source>
        <dbReference type="ARBA" id="ARBA00022729"/>
    </source>
</evidence>